<organism evidence="2 3">
    <name type="scientific">Portunus trituberculatus</name>
    <name type="common">Swimming crab</name>
    <name type="synonym">Neptunus trituberculatus</name>
    <dbReference type="NCBI Taxonomy" id="210409"/>
    <lineage>
        <taxon>Eukaryota</taxon>
        <taxon>Metazoa</taxon>
        <taxon>Ecdysozoa</taxon>
        <taxon>Arthropoda</taxon>
        <taxon>Crustacea</taxon>
        <taxon>Multicrustacea</taxon>
        <taxon>Malacostraca</taxon>
        <taxon>Eumalacostraca</taxon>
        <taxon>Eucarida</taxon>
        <taxon>Decapoda</taxon>
        <taxon>Pleocyemata</taxon>
        <taxon>Brachyura</taxon>
        <taxon>Eubrachyura</taxon>
        <taxon>Portunoidea</taxon>
        <taxon>Portunidae</taxon>
        <taxon>Portuninae</taxon>
        <taxon>Portunus</taxon>
    </lineage>
</organism>
<sequence>MLFLRRNSTAHKPSSRARLALSCSVSLRSVLFRPAPAPPHPAPPRPDPSRPNPSRLPPSLRNTWFPHCAGWKQCMAPARGGTERAGNAE</sequence>
<dbReference type="Proteomes" id="UP000324222">
    <property type="component" value="Unassembled WGS sequence"/>
</dbReference>
<feature type="region of interest" description="Disordered" evidence="1">
    <location>
        <begin position="34"/>
        <end position="61"/>
    </location>
</feature>
<evidence type="ECO:0000313" key="2">
    <source>
        <dbReference type="EMBL" id="MPC58365.1"/>
    </source>
</evidence>
<evidence type="ECO:0000256" key="1">
    <source>
        <dbReference type="SAM" id="MobiDB-lite"/>
    </source>
</evidence>
<evidence type="ECO:0000313" key="3">
    <source>
        <dbReference type="Proteomes" id="UP000324222"/>
    </source>
</evidence>
<comment type="caution">
    <text evidence="2">The sequence shown here is derived from an EMBL/GenBank/DDBJ whole genome shotgun (WGS) entry which is preliminary data.</text>
</comment>
<dbReference type="AlphaFoldDB" id="A0A5B7GLQ7"/>
<name>A0A5B7GLQ7_PORTR</name>
<dbReference type="EMBL" id="VSRR010015608">
    <property type="protein sequence ID" value="MPC58365.1"/>
    <property type="molecule type" value="Genomic_DNA"/>
</dbReference>
<accession>A0A5B7GLQ7</accession>
<keyword evidence="3" id="KW-1185">Reference proteome</keyword>
<gene>
    <name evidence="2" type="ORF">E2C01_052368</name>
</gene>
<protein>
    <submittedName>
        <fullName evidence="2">Uncharacterized protein</fullName>
    </submittedName>
</protein>
<proteinExistence type="predicted"/>
<reference evidence="2 3" key="1">
    <citation type="submission" date="2019-05" db="EMBL/GenBank/DDBJ databases">
        <title>Another draft genome of Portunus trituberculatus and its Hox gene families provides insights of decapod evolution.</title>
        <authorList>
            <person name="Jeong J.-H."/>
            <person name="Song I."/>
            <person name="Kim S."/>
            <person name="Choi T."/>
            <person name="Kim D."/>
            <person name="Ryu S."/>
            <person name="Kim W."/>
        </authorList>
    </citation>
    <scope>NUCLEOTIDE SEQUENCE [LARGE SCALE GENOMIC DNA]</scope>
    <source>
        <tissue evidence="2">Muscle</tissue>
    </source>
</reference>
<feature type="compositionally biased region" description="Pro residues" evidence="1">
    <location>
        <begin position="35"/>
        <end position="56"/>
    </location>
</feature>